<comment type="caution">
    <text evidence="1">The sequence shown here is derived from an EMBL/GenBank/DDBJ whole genome shotgun (WGS) entry which is preliminary data.</text>
</comment>
<accession>A0AAW8F783</accession>
<dbReference type="AlphaFoldDB" id="A0AAW8F783"/>
<evidence type="ECO:0000313" key="2">
    <source>
        <dbReference type="Proteomes" id="UP001234216"/>
    </source>
</evidence>
<dbReference type="RefSeq" id="WP_306973397.1">
    <property type="nucleotide sequence ID" value="NZ_JAUSZV010000005.1"/>
</dbReference>
<dbReference type="Proteomes" id="UP001234216">
    <property type="component" value="Unassembled WGS sequence"/>
</dbReference>
<name>A0AAW8F783_9ACTN</name>
<sequence>MVLDVEAVAARDTAVGVQHALGVGRPNVDPAAMVYDRPLVATPDCSGTAAESG</sequence>
<proteinExistence type="predicted"/>
<gene>
    <name evidence="1" type="ORF">QFZ22_001944</name>
</gene>
<protein>
    <submittedName>
        <fullName evidence="1">Uncharacterized protein</fullName>
    </submittedName>
</protein>
<dbReference type="EMBL" id="JAUSZV010000005">
    <property type="protein sequence ID" value="MDQ0905959.1"/>
    <property type="molecule type" value="Genomic_DNA"/>
</dbReference>
<reference evidence="1" key="1">
    <citation type="submission" date="2023-07" db="EMBL/GenBank/DDBJ databases">
        <title>Comparative genomics of wheat-associated soil bacteria to identify genetic determinants of phenazine resistance.</title>
        <authorList>
            <person name="Mouncey N."/>
        </authorList>
    </citation>
    <scope>NUCLEOTIDE SEQUENCE</scope>
    <source>
        <strain evidence="1">V4I22</strain>
    </source>
</reference>
<evidence type="ECO:0000313" key="1">
    <source>
        <dbReference type="EMBL" id="MDQ0905959.1"/>
    </source>
</evidence>
<organism evidence="1 2">
    <name type="scientific">Streptomyces canus</name>
    <dbReference type="NCBI Taxonomy" id="58343"/>
    <lineage>
        <taxon>Bacteria</taxon>
        <taxon>Bacillati</taxon>
        <taxon>Actinomycetota</taxon>
        <taxon>Actinomycetes</taxon>
        <taxon>Kitasatosporales</taxon>
        <taxon>Streptomycetaceae</taxon>
        <taxon>Streptomyces</taxon>
        <taxon>Streptomyces aurantiacus group</taxon>
    </lineage>
</organism>